<comment type="caution">
    <text evidence="3">The sequence shown here is derived from an EMBL/GenBank/DDBJ whole genome shotgun (WGS) entry which is preliminary data.</text>
</comment>
<reference evidence="3 4" key="1">
    <citation type="submission" date="2019-06" db="EMBL/GenBank/DDBJ databases">
        <title>Draft genome of Aliikangiella marina GYP-15.</title>
        <authorList>
            <person name="Wang G."/>
        </authorList>
    </citation>
    <scope>NUCLEOTIDE SEQUENCE [LARGE SCALE GENOMIC DNA]</scope>
    <source>
        <strain evidence="3 4">GYP-15</strain>
    </source>
</reference>
<dbReference type="RefSeq" id="WP_142944192.1">
    <property type="nucleotide sequence ID" value="NZ_VIKR01000007.1"/>
</dbReference>
<keyword evidence="1" id="KW-0732">Signal</keyword>
<dbReference type="Gene3D" id="2.60.40.1190">
    <property type="match status" value="1"/>
</dbReference>
<feature type="chain" id="PRO_5021852581" evidence="1">
    <location>
        <begin position="19"/>
        <end position="247"/>
    </location>
</feature>
<dbReference type="InterPro" id="IPR010502">
    <property type="entry name" value="Carb-bd_dom_fam9"/>
</dbReference>
<evidence type="ECO:0000256" key="1">
    <source>
        <dbReference type="SAM" id="SignalP"/>
    </source>
</evidence>
<keyword evidence="4" id="KW-1185">Reference proteome</keyword>
<proteinExistence type="predicted"/>
<feature type="signal peptide" evidence="1">
    <location>
        <begin position="1"/>
        <end position="18"/>
    </location>
</feature>
<protein>
    <submittedName>
        <fullName evidence="3">Sugar-binding protein</fullName>
    </submittedName>
</protein>
<name>A0A545T178_9GAMM</name>
<dbReference type="AlphaFoldDB" id="A0A545T178"/>
<dbReference type="GO" id="GO:0016052">
    <property type="term" value="P:carbohydrate catabolic process"/>
    <property type="evidence" value="ECO:0007669"/>
    <property type="project" value="InterPro"/>
</dbReference>
<dbReference type="Pfam" id="PF06452">
    <property type="entry name" value="CBM9_1"/>
    <property type="match status" value="1"/>
</dbReference>
<dbReference type="EMBL" id="VIKR01000007">
    <property type="protein sequence ID" value="TQV70975.1"/>
    <property type="molecule type" value="Genomic_DNA"/>
</dbReference>
<accession>A0A545T178</accession>
<feature type="domain" description="Carbohydrate-binding" evidence="2">
    <location>
        <begin position="30"/>
        <end position="246"/>
    </location>
</feature>
<evidence type="ECO:0000313" key="4">
    <source>
        <dbReference type="Proteomes" id="UP000317839"/>
    </source>
</evidence>
<dbReference type="SUPFAM" id="SSF49344">
    <property type="entry name" value="CBD9-like"/>
    <property type="match status" value="1"/>
</dbReference>
<sequence>MKKLVNLSLLLIAANLPAQEVPKAKVAPIIDGIAEQTPWQGDDWYLIDKAIIGDLPDKSDFSGRYKLRWDENYLYLLAEIQDDVLFDARPDPLKQYWDDDCLEVFIDEDASGGDHLYNYNAFAYHIALDNQSVDIGEKDANGNEQFLLLNDHVKSQWKRGETAPHTITWEVAIKLFSDKFSPEEEKNASRVYLSKDKKIGFMLAYCDNDGSMRREHFVGSHEITPVNGDKNLGYKDASGFGKIRLID</sequence>
<dbReference type="Proteomes" id="UP000317839">
    <property type="component" value="Unassembled WGS sequence"/>
</dbReference>
<dbReference type="GO" id="GO:0030246">
    <property type="term" value="F:carbohydrate binding"/>
    <property type="evidence" value="ECO:0007669"/>
    <property type="project" value="InterPro"/>
</dbReference>
<gene>
    <name evidence="3" type="ORF">FLL45_21855</name>
</gene>
<evidence type="ECO:0000259" key="2">
    <source>
        <dbReference type="Pfam" id="PF06452"/>
    </source>
</evidence>
<dbReference type="OrthoDB" id="9786766at2"/>
<organism evidence="3 4">
    <name type="scientific">Aliikangiella marina</name>
    <dbReference type="NCBI Taxonomy" id="1712262"/>
    <lineage>
        <taxon>Bacteria</taxon>
        <taxon>Pseudomonadati</taxon>
        <taxon>Pseudomonadota</taxon>
        <taxon>Gammaproteobacteria</taxon>
        <taxon>Oceanospirillales</taxon>
        <taxon>Pleioneaceae</taxon>
        <taxon>Aliikangiella</taxon>
    </lineage>
</organism>
<dbReference type="CDD" id="cd00241">
    <property type="entry name" value="DOMON_like"/>
    <property type="match status" value="1"/>
</dbReference>
<evidence type="ECO:0000313" key="3">
    <source>
        <dbReference type="EMBL" id="TQV70975.1"/>
    </source>
</evidence>
<dbReference type="GO" id="GO:0004553">
    <property type="term" value="F:hydrolase activity, hydrolyzing O-glycosyl compounds"/>
    <property type="evidence" value="ECO:0007669"/>
    <property type="project" value="InterPro"/>
</dbReference>